<evidence type="ECO:0008006" key="4">
    <source>
        <dbReference type="Google" id="ProtNLM"/>
    </source>
</evidence>
<evidence type="ECO:0000313" key="3">
    <source>
        <dbReference type="Proteomes" id="UP000277236"/>
    </source>
</evidence>
<accession>A0A3M4LIC0</accession>
<dbReference type="PROSITE" id="PS00409">
    <property type="entry name" value="PROKAR_NTER_METHYL"/>
    <property type="match status" value="1"/>
</dbReference>
<protein>
    <recommendedName>
        <fullName evidence="4">Pre-pilin leader sequence</fullName>
    </recommendedName>
</protein>
<keyword evidence="1" id="KW-0472">Membrane</keyword>
<gene>
    <name evidence="2" type="ORF">ALQ04_03917</name>
</gene>
<keyword evidence="1" id="KW-1133">Transmembrane helix</keyword>
<dbReference type="AlphaFoldDB" id="A0A3M4LIC0"/>
<dbReference type="InterPro" id="IPR012902">
    <property type="entry name" value="N_methyl_site"/>
</dbReference>
<reference evidence="2 3" key="1">
    <citation type="submission" date="2018-08" db="EMBL/GenBank/DDBJ databases">
        <title>Recombination of ecologically and evolutionarily significant loci maintains genetic cohesion in the Pseudomonas syringae species complex.</title>
        <authorList>
            <person name="Dillon M."/>
            <person name="Thakur S."/>
            <person name="Almeida R.N.D."/>
            <person name="Weir B.S."/>
            <person name="Guttman D.S."/>
        </authorList>
    </citation>
    <scope>NUCLEOTIDE SEQUENCE [LARGE SCALE GENOMIC DNA]</scope>
    <source>
        <strain evidence="2 3">ICMP 3353</strain>
    </source>
</reference>
<dbReference type="InterPro" id="IPR013362">
    <property type="entry name" value="Pilus_4_PilV"/>
</dbReference>
<sequence length="171" mass="17761">MLDGTRYRQTGMTLIEVLVSVLILAIGLLGAAAIQLNALRYTDSSTMTSQASFIAYDMMDRIRANVDGNAVANGTTNVLATYALANLTAAPAANLNRARDQDLYDFKTNITSFAGSTATGSIDVSAPPSVTITISWDDTRAAGASAVASGNAAASSNMQTFTLTSRIGVNP</sequence>
<dbReference type="Proteomes" id="UP000277236">
    <property type="component" value="Unassembled WGS sequence"/>
</dbReference>
<dbReference type="OrthoDB" id="7031035at2"/>
<organism evidence="2 3">
    <name type="scientific">Pseudomonas cichorii</name>
    <dbReference type="NCBI Taxonomy" id="36746"/>
    <lineage>
        <taxon>Bacteria</taxon>
        <taxon>Pseudomonadati</taxon>
        <taxon>Pseudomonadota</taxon>
        <taxon>Gammaproteobacteria</taxon>
        <taxon>Pseudomonadales</taxon>
        <taxon>Pseudomonadaceae</taxon>
        <taxon>Pseudomonas</taxon>
    </lineage>
</organism>
<proteinExistence type="predicted"/>
<feature type="transmembrane region" description="Helical" evidence="1">
    <location>
        <begin position="12"/>
        <end position="34"/>
    </location>
</feature>
<comment type="caution">
    <text evidence="2">The sequence shown here is derived from an EMBL/GenBank/DDBJ whole genome shotgun (WGS) entry which is preliminary data.</text>
</comment>
<keyword evidence="1" id="KW-0812">Transmembrane</keyword>
<name>A0A3M4LIC0_PSECI</name>
<evidence type="ECO:0000256" key="1">
    <source>
        <dbReference type="SAM" id="Phobius"/>
    </source>
</evidence>
<dbReference type="NCBIfam" id="TIGR02523">
    <property type="entry name" value="type_IV_pilV"/>
    <property type="match status" value="1"/>
</dbReference>
<evidence type="ECO:0000313" key="2">
    <source>
        <dbReference type="EMBL" id="RMQ41258.1"/>
    </source>
</evidence>
<dbReference type="NCBIfam" id="TIGR02532">
    <property type="entry name" value="IV_pilin_GFxxxE"/>
    <property type="match status" value="1"/>
</dbReference>
<dbReference type="RefSeq" id="WP_122318079.1">
    <property type="nucleotide sequence ID" value="NZ_RBRE01000089.1"/>
</dbReference>
<dbReference type="Pfam" id="PF07963">
    <property type="entry name" value="N_methyl"/>
    <property type="match status" value="1"/>
</dbReference>
<dbReference type="EMBL" id="RBRE01000089">
    <property type="protein sequence ID" value="RMQ41258.1"/>
    <property type="molecule type" value="Genomic_DNA"/>
</dbReference>